<evidence type="ECO:0000259" key="2">
    <source>
        <dbReference type="Pfam" id="PF19917"/>
    </source>
</evidence>
<gene>
    <name evidence="3" type="ORF">MON38_10505</name>
</gene>
<reference evidence="3" key="1">
    <citation type="submission" date="2022-03" db="EMBL/GenBank/DDBJ databases">
        <title>Bacterial whole genome sequence for Hymenobacter sp. DH14.</title>
        <authorList>
            <person name="Le V."/>
        </authorList>
    </citation>
    <scope>NUCLEOTIDE SEQUENCE</scope>
    <source>
        <strain evidence="3">DH14</strain>
    </source>
</reference>
<proteinExistence type="predicted"/>
<name>A0A9X2AF32_9BACT</name>
<dbReference type="InterPro" id="IPR045554">
    <property type="entry name" value="bpX0"/>
</dbReference>
<feature type="domain" description="MoxR-vWA-beta-propeller ternary system" evidence="2">
    <location>
        <begin position="759"/>
        <end position="839"/>
    </location>
</feature>
<dbReference type="Proteomes" id="UP001139193">
    <property type="component" value="Unassembled WGS sequence"/>
</dbReference>
<evidence type="ECO:0000313" key="3">
    <source>
        <dbReference type="EMBL" id="MCI1187851.1"/>
    </source>
</evidence>
<keyword evidence="4" id="KW-1185">Reference proteome</keyword>
<sequence length="841" mass="91977">MNELNNAPGPSHQPSLGFDYFQSPKGSFWNWVEEGKVVEWKHGNTICYREDLAGSLRSLVAQGLPPLAPVLLLLAACADTWPDGSSGPAVLRSLVHHLPGGPKDPHVGISERQVSETLEFMDVVRGLPAGLRQGVAKAHLLQTIFSVQAPLVAPDMAGALLDDWSSGRLDSALRSAPGGQLLRRTFFNELDCLVQARRRFPTTEALALHLRTGLDKLPPPLPEAGRHLLGNLIAAVALHRHTRGNKAPQPLPDAPATIDLLDQLAQDARTAGLARLTRQLVAALRIPLHASRTGNQPIGGVADISNRGNFDRLLLSELAHDDLSLMARLVNNEALYLRREAPPQPEVQPRAVLLDTTLRMWGVPRVFALAAALAWARNSRQGRPPVPVAALALGGQQATPLDLETFDGVVAALERLDPAPHAGPALQDVGHHRPAPGDCLLITEAGLLHQPEFARALAEAGPMLRFLLTVDRSGELQFYEYQNGHRTLASTTRYDLAELLFAAVVVPRRPLLRQIAADGPAFWQYAPAPLYLPVTGLRMSIKNTFYVPQIGVLAIVDTRRVLFWPDKSFGARELLPQIEAGSYWFGSDGQQEVYVLVSGPQLLRVYAFSADIEATMMDLSAELKMGEAPAGVVFKDQCYYVPQPDGVLVFDCEQWRKSDSRNFTVPTATPSGFRPDFGHIKRHVNNGYTVLQRVNRLEVNGLGELVIEGHELRLISHSASLHHGLHLMSITTGQQATYRTKATLDHTLPLAANEQVLLRHFRWPDGSTAVADTRGLLHLRSADASVPELAVLLILGKPTAAWAADGTVCGPDYFTGPDPVRRLPPQEFQQQYLQRFIAHLG</sequence>
<dbReference type="InterPro" id="IPR045553">
    <property type="entry name" value="bpX1"/>
</dbReference>
<accession>A0A9X2AF32</accession>
<organism evidence="3 4">
    <name type="scientific">Hymenobacter cyanobacteriorum</name>
    <dbReference type="NCBI Taxonomy" id="2926463"/>
    <lineage>
        <taxon>Bacteria</taxon>
        <taxon>Pseudomonadati</taxon>
        <taxon>Bacteroidota</taxon>
        <taxon>Cytophagia</taxon>
        <taxon>Cytophagales</taxon>
        <taxon>Hymenobacteraceae</taxon>
        <taxon>Hymenobacter</taxon>
    </lineage>
</organism>
<dbReference type="EMBL" id="JALBGC010000003">
    <property type="protein sequence ID" value="MCI1187851.1"/>
    <property type="molecule type" value="Genomic_DNA"/>
</dbReference>
<comment type="caution">
    <text evidence="3">The sequence shown here is derived from an EMBL/GenBank/DDBJ whole genome shotgun (WGS) entry which is preliminary data.</text>
</comment>
<evidence type="ECO:0000259" key="1">
    <source>
        <dbReference type="Pfam" id="PF19915"/>
    </source>
</evidence>
<dbReference type="RefSeq" id="WP_241936124.1">
    <property type="nucleotide sequence ID" value="NZ_JALBGC010000003.1"/>
</dbReference>
<dbReference type="Pfam" id="PF19917">
    <property type="entry name" value="bpX1"/>
    <property type="match status" value="1"/>
</dbReference>
<feature type="domain" description="MoxR-vWA-beta-propeller ternary system" evidence="1">
    <location>
        <begin position="43"/>
        <end position="207"/>
    </location>
</feature>
<evidence type="ECO:0000313" key="4">
    <source>
        <dbReference type="Proteomes" id="UP001139193"/>
    </source>
</evidence>
<protein>
    <submittedName>
        <fullName evidence="3">Uncharacterized protein</fullName>
    </submittedName>
</protein>
<dbReference type="AlphaFoldDB" id="A0A9X2AF32"/>
<dbReference type="Pfam" id="PF19915">
    <property type="entry name" value="bpX0"/>
    <property type="match status" value="1"/>
</dbReference>